<accession>A0A066XH80</accession>
<proteinExistence type="predicted"/>
<evidence type="ECO:0000256" key="1">
    <source>
        <dbReference type="SAM" id="MobiDB-lite"/>
    </source>
</evidence>
<dbReference type="OrthoDB" id="5244747at2759"/>
<dbReference type="HOGENOM" id="CLU_1547470_0_0_1"/>
<dbReference type="Proteomes" id="UP000027238">
    <property type="component" value="Unassembled WGS sequence"/>
</dbReference>
<comment type="caution">
    <text evidence="2">The sequence shown here is derived from an EMBL/GenBank/DDBJ whole genome shotgun (WGS) entry which is preliminary data.</text>
</comment>
<feature type="compositionally biased region" description="Basic and acidic residues" evidence="1">
    <location>
        <begin position="95"/>
        <end position="108"/>
    </location>
</feature>
<sequence length="173" mass="19268">MSDGSLIIGVRKKGKFGKQVTKSHTKLKNTAARKQDPQADYCVELKDGTIDIMAVSSLFKVLGKGDAREKIEAICKADGILPPWKAGEISKYHNVSRLEKDPNQRRALADTQADFSAENRMKQPEGSRDEDAANDDDALENRGDAVRDRDVWRAKRRRRTGALISKKSVRGSE</sequence>
<keyword evidence="3" id="KW-1185">Reference proteome</keyword>
<dbReference type="AlphaFoldDB" id="A0A066XH80"/>
<dbReference type="EMBL" id="JMSE01000658">
    <property type="protein sequence ID" value="KDN68543.1"/>
    <property type="molecule type" value="Genomic_DNA"/>
</dbReference>
<name>A0A066XH80_COLSU</name>
<gene>
    <name evidence="2" type="ORF">CSUB01_11259</name>
</gene>
<feature type="region of interest" description="Disordered" evidence="1">
    <location>
        <begin position="95"/>
        <end position="152"/>
    </location>
</feature>
<organism evidence="2 3">
    <name type="scientific">Colletotrichum sublineola</name>
    <name type="common">Sorghum anthracnose fungus</name>
    <dbReference type="NCBI Taxonomy" id="1173701"/>
    <lineage>
        <taxon>Eukaryota</taxon>
        <taxon>Fungi</taxon>
        <taxon>Dikarya</taxon>
        <taxon>Ascomycota</taxon>
        <taxon>Pezizomycotina</taxon>
        <taxon>Sordariomycetes</taxon>
        <taxon>Hypocreomycetidae</taxon>
        <taxon>Glomerellales</taxon>
        <taxon>Glomerellaceae</taxon>
        <taxon>Colletotrichum</taxon>
        <taxon>Colletotrichum graminicola species complex</taxon>
    </lineage>
</organism>
<protein>
    <submittedName>
        <fullName evidence="2">Uncharacterized protein</fullName>
    </submittedName>
</protein>
<evidence type="ECO:0000313" key="2">
    <source>
        <dbReference type="EMBL" id="KDN68543.1"/>
    </source>
</evidence>
<reference evidence="3" key="1">
    <citation type="journal article" date="2014" name="Genome Announc.">
        <title>Draft genome sequence of Colletotrichum sublineola, a destructive pathogen of cultivated sorghum.</title>
        <authorList>
            <person name="Baroncelli R."/>
            <person name="Sanz-Martin J.M."/>
            <person name="Rech G.E."/>
            <person name="Sukno S.A."/>
            <person name="Thon M.R."/>
        </authorList>
    </citation>
    <scope>NUCLEOTIDE SEQUENCE [LARGE SCALE GENOMIC DNA]</scope>
    <source>
        <strain evidence="3">TX430BB</strain>
    </source>
</reference>
<feature type="compositionally biased region" description="Basic and acidic residues" evidence="1">
    <location>
        <begin position="139"/>
        <end position="152"/>
    </location>
</feature>
<feature type="compositionally biased region" description="Basic and acidic residues" evidence="1">
    <location>
        <begin position="117"/>
        <end position="131"/>
    </location>
</feature>
<dbReference type="STRING" id="1173701.A0A066XH80"/>
<evidence type="ECO:0000313" key="3">
    <source>
        <dbReference type="Proteomes" id="UP000027238"/>
    </source>
</evidence>